<dbReference type="InterPro" id="IPR003439">
    <property type="entry name" value="ABC_transporter-like_ATP-bd"/>
</dbReference>
<sequence length="269" mass="29222">MNLLEVRNLTKHFPAKSGLTGSGTNVVKAVDGVSFDIAPGEVLGLVGESGSGKSTTGRLILRLLEPTSGSVHFDGKDVFGLTKNQMRELRKEMQIVFQDPYGAFNPRLTVGNIIGEALELRGIAGAARAKEVAKWLEMVQMPASVASRYPHEFSGGQRQRIGIARALAVEPKFIVADEPVSALDVSTQAEIVNLLLDLQKRLNLTMLFISHDLSVVRVLCDRVAVMQNGLLVEVADSAQIFQNPQQEYTRELLAAVPIPDPARARRKAA</sequence>
<dbReference type="Gene3D" id="3.40.50.300">
    <property type="entry name" value="P-loop containing nucleotide triphosphate hydrolases"/>
    <property type="match status" value="1"/>
</dbReference>
<evidence type="ECO:0000313" key="7">
    <source>
        <dbReference type="Proteomes" id="UP000237684"/>
    </source>
</evidence>
<dbReference type="RefSeq" id="WP_105482089.1">
    <property type="nucleotide sequence ID" value="NZ_NIGF01000001.1"/>
</dbReference>
<dbReference type="InterPro" id="IPR003593">
    <property type="entry name" value="AAA+_ATPase"/>
</dbReference>
<evidence type="ECO:0000256" key="4">
    <source>
        <dbReference type="ARBA" id="ARBA00022840"/>
    </source>
</evidence>
<dbReference type="FunCoup" id="A0A2S8SX27">
    <property type="interactions" value="182"/>
</dbReference>
<gene>
    <name evidence="6" type="ORF">B1R32_10183</name>
</gene>
<dbReference type="SMART" id="SM00382">
    <property type="entry name" value="AAA"/>
    <property type="match status" value="1"/>
</dbReference>
<dbReference type="PROSITE" id="PS00211">
    <property type="entry name" value="ABC_TRANSPORTER_1"/>
    <property type="match status" value="1"/>
</dbReference>
<comment type="similarity">
    <text evidence="1">Belongs to the ABC transporter superfamily.</text>
</comment>
<dbReference type="InterPro" id="IPR050319">
    <property type="entry name" value="ABC_transp_ATP-bind"/>
</dbReference>
<dbReference type="CDD" id="cd03257">
    <property type="entry name" value="ABC_NikE_OppD_transporters"/>
    <property type="match status" value="1"/>
</dbReference>
<dbReference type="Pfam" id="PF00005">
    <property type="entry name" value="ABC_tran"/>
    <property type="match status" value="1"/>
</dbReference>
<evidence type="ECO:0000259" key="5">
    <source>
        <dbReference type="PROSITE" id="PS50893"/>
    </source>
</evidence>
<dbReference type="GO" id="GO:0016887">
    <property type="term" value="F:ATP hydrolysis activity"/>
    <property type="evidence" value="ECO:0007669"/>
    <property type="project" value="InterPro"/>
</dbReference>
<accession>A0A2S8SX27</accession>
<dbReference type="PANTHER" id="PTHR43776">
    <property type="entry name" value="TRANSPORT ATP-BINDING PROTEIN"/>
    <property type="match status" value="1"/>
</dbReference>
<proteinExistence type="inferred from homology"/>
<keyword evidence="4 6" id="KW-0067">ATP-binding</keyword>
<dbReference type="InterPro" id="IPR017871">
    <property type="entry name" value="ABC_transporter-like_CS"/>
</dbReference>
<dbReference type="SUPFAM" id="SSF52540">
    <property type="entry name" value="P-loop containing nucleoside triphosphate hydrolases"/>
    <property type="match status" value="1"/>
</dbReference>
<dbReference type="FunFam" id="3.40.50.300:FF:000016">
    <property type="entry name" value="Oligopeptide ABC transporter ATP-binding component"/>
    <property type="match status" value="1"/>
</dbReference>
<protein>
    <submittedName>
        <fullName evidence="6">Peptide/nickel transport system ATP-binding protein</fullName>
    </submittedName>
</protein>
<feature type="domain" description="ABC transporter" evidence="5">
    <location>
        <begin position="4"/>
        <end position="253"/>
    </location>
</feature>
<comment type="caution">
    <text evidence="6">The sequence shown here is derived from an EMBL/GenBank/DDBJ whole genome shotgun (WGS) entry which is preliminary data.</text>
</comment>
<keyword evidence="7" id="KW-1185">Reference proteome</keyword>
<dbReference type="PANTHER" id="PTHR43776:SF7">
    <property type="entry name" value="D,D-DIPEPTIDE TRANSPORT ATP-BINDING PROTEIN DDPF-RELATED"/>
    <property type="match status" value="1"/>
</dbReference>
<dbReference type="InterPro" id="IPR027417">
    <property type="entry name" value="P-loop_NTPase"/>
</dbReference>
<dbReference type="InParanoid" id="A0A2S8SX27"/>
<evidence type="ECO:0000256" key="2">
    <source>
        <dbReference type="ARBA" id="ARBA00022448"/>
    </source>
</evidence>
<evidence type="ECO:0000256" key="3">
    <source>
        <dbReference type="ARBA" id="ARBA00022741"/>
    </source>
</evidence>
<dbReference type="Proteomes" id="UP000237684">
    <property type="component" value="Unassembled WGS sequence"/>
</dbReference>
<dbReference type="GO" id="GO:0055085">
    <property type="term" value="P:transmembrane transport"/>
    <property type="evidence" value="ECO:0007669"/>
    <property type="project" value="UniProtKB-ARBA"/>
</dbReference>
<reference evidence="6 7" key="1">
    <citation type="journal article" date="2018" name="Syst. Appl. Microbiol.">
        <title>Abditibacterium utsteinense sp. nov., the first cultivated member of candidate phylum FBP, isolated from ice-free Antarctic soil samples.</title>
        <authorList>
            <person name="Tahon G."/>
            <person name="Tytgat B."/>
            <person name="Lebbe L."/>
            <person name="Carlier A."/>
            <person name="Willems A."/>
        </authorList>
    </citation>
    <scope>NUCLEOTIDE SEQUENCE [LARGE SCALE GENOMIC DNA]</scope>
    <source>
        <strain evidence="6 7">LMG 29911</strain>
    </source>
</reference>
<evidence type="ECO:0000256" key="1">
    <source>
        <dbReference type="ARBA" id="ARBA00005417"/>
    </source>
</evidence>
<keyword evidence="2" id="KW-0813">Transport</keyword>
<dbReference type="PROSITE" id="PS50893">
    <property type="entry name" value="ABC_TRANSPORTER_2"/>
    <property type="match status" value="1"/>
</dbReference>
<evidence type="ECO:0000313" key="6">
    <source>
        <dbReference type="EMBL" id="PQV65344.1"/>
    </source>
</evidence>
<name>A0A2S8SX27_9BACT</name>
<dbReference type="EMBL" id="NIGF01000001">
    <property type="protein sequence ID" value="PQV65344.1"/>
    <property type="molecule type" value="Genomic_DNA"/>
</dbReference>
<dbReference type="AlphaFoldDB" id="A0A2S8SX27"/>
<organism evidence="6 7">
    <name type="scientific">Abditibacterium utsteinense</name>
    <dbReference type="NCBI Taxonomy" id="1960156"/>
    <lineage>
        <taxon>Bacteria</taxon>
        <taxon>Pseudomonadati</taxon>
        <taxon>Abditibacteriota</taxon>
        <taxon>Abditibacteriia</taxon>
        <taxon>Abditibacteriales</taxon>
        <taxon>Abditibacteriaceae</taxon>
        <taxon>Abditibacterium</taxon>
    </lineage>
</organism>
<dbReference type="OrthoDB" id="9802264at2"/>
<keyword evidence="3" id="KW-0547">Nucleotide-binding</keyword>
<dbReference type="GO" id="GO:0005524">
    <property type="term" value="F:ATP binding"/>
    <property type="evidence" value="ECO:0007669"/>
    <property type="project" value="UniProtKB-KW"/>
</dbReference>